<dbReference type="Pfam" id="PF22753">
    <property type="entry name" value="Ape1_N"/>
    <property type="match status" value="1"/>
</dbReference>
<feature type="domain" description="Peptidoglycan O-acetylesterase N-terminal" evidence="3">
    <location>
        <begin position="99"/>
        <end position="209"/>
    </location>
</feature>
<dbReference type="PANTHER" id="PTHR30383:SF29">
    <property type="entry name" value="SGNH HYDROLASE-TYPE ESTERASE DOMAIN-CONTAINING PROTEIN"/>
    <property type="match status" value="1"/>
</dbReference>
<evidence type="ECO:0000259" key="2">
    <source>
        <dbReference type="Pfam" id="PF13472"/>
    </source>
</evidence>
<evidence type="ECO:0000256" key="1">
    <source>
        <dbReference type="SAM" id="SignalP"/>
    </source>
</evidence>
<dbReference type="AlphaFoldDB" id="A0A4U8TC21"/>
<evidence type="ECO:0000259" key="3">
    <source>
        <dbReference type="Pfam" id="PF22753"/>
    </source>
</evidence>
<dbReference type="RefSeq" id="WP_052057807.1">
    <property type="nucleotide sequence ID" value="NZ_JRPR02000001.1"/>
</dbReference>
<dbReference type="OrthoDB" id="5318134at2"/>
<dbReference type="InterPro" id="IPR013830">
    <property type="entry name" value="SGNH_hydro"/>
</dbReference>
<dbReference type="Pfam" id="PF13472">
    <property type="entry name" value="Lipase_GDSL_2"/>
    <property type="match status" value="1"/>
</dbReference>
<feature type="chain" id="PRO_5020695353" evidence="1">
    <location>
        <begin position="18"/>
        <end position="400"/>
    </location>
</feature>
<dbReference type="STRING" id="1677920.LS71_01565"/>
<accession>A0A4U8TC21</accession>
<keyword evidence="1" id="KW-0732">Signal</keyword>
<dbReference type="InterPro" id="IPR036514">
    <property type="entry name" value="SGNH_hydro_sf"/>
</dbReference>
<feature type="signal peptide" evidence="1">
    <location>
        <begin position="1"/>
        <end position="17"/>
    </location>
</feature>
<dbReference type="InterPro" id="IPR055041">
    <property type="entry name" value="Ape1_N"/>
</dbReference>
<name>A0A4U8TC21_9HELI</name>
<proteinExistence type="predicted"/>
<dbReference type="Proteomes" id="UP000029733">
    <property type="component" value="Unassembled WGS sequence"/>
</dbReference>
<keyword evidence="5" id="KW-1185">Reference proteome</keyword>
<dbReference type="EMBL" id="JRPR02000001">
    <property type="protein sequence ID" value="TLD97214.1"/>
    <property type="molecule type" value="Genomic_DNA"/>
</dbReference>
<comment type="caution">
    <text evidence="4">The sequence shown here is derived from an EMBL/GenBank/DDBJ whole genome shotgun (WGS) entry which is preliminary data.</text>
</comment>
<dbReference type="Gene3D" id="3.40.50.1110">
    <property type="entry name" value="SGNH hydrolase"/>
    <property type="match status" value="1"/>
</dbReference>
<protein>
    <submittedName>
        <fullName evidence="4">Uncharacterized protein</fullName>
    </submittedName>
</protein>
<dbReference type="Gene3D" id="2.60.120.1360">
    <property type="match status" value="1"/>
</dbReference>
<sequence>MLFRVFIICALCCCAKAAPSYSLSAIAKALNTESTIPAQSKPLLQSSRGIINFSPTSSELAQKIAQKTPLVVRILGDSHIAGDFFSHRLRQLLFKDYSLGFVYPLYPAYHQNIALKYESSNFEILNSRTDALDDYPLGGIVARPTELPAHISLTPNIKSDKLLSKIIFKSPNKEGVIIIEDAAQQRFIISAKNPFVWQILTLKLQYPITLRALNEKVLLGGFFIYDEGGNNIVENLGINGARADIWLKWDKRLIQEELGLLPADLFILCYGSNDALYDTFNESVFLKNYSDLIDTIRAANPKAQILLLAPPPVVKKVANATKRRKAVYKLTKNAKAVKSAIHKLAKQKQTLLFDMEDFINESGGKKKWEQANLAKPDVHLLPLGYRLIADKIFYELHKLK</sequence>
<dbReference type="PANTHER" id="PTHR30383">
    <property type="entry name" value="THIOESTERASE 1/PROTEASE 1/LYSOPHOSPHOLIPASE L1"/>
    <property type="match status" value="1"/>
</dbReference>
<dbReference type="SUPFAM" id="SSF52266">
    <property type="entry name" value="SGNH hydrolase"/>
    <property type="match status" value="1"/>
</dbReference>
<evidence type="ECO:0000313" key="4">
    <source>
        <dbReference type="EMBL" id="TLD97214.1"/>
    </source>
</evidence>
<dbReference type="GO" id="GO:0016788">
    <property type="term" value="F:hydrolase activity, acting on ester bonds"/>
    <property type="evidence" value="ECO:0007669"/>
    <property type="project" value="UniProtKB-ARBA"/>
</dbReference>
<evidence type="ECO:0000313" key="5">
    <source>
        <dbReference type="Proteomes" id="UP000029733"/>
    </source>
</evidence>
<reference evidence="4 5" key="1">
    <citation type="journal article" date="2014" name="Genome Announc.">
        <title>Draft genome sequences of eight enterohepatic helicobacter species isolated from both laboratory and wild rodents.</title>
        <authorList>
            <person name="Sheh A."/>
            <person name="Shen Z."/>
            <person name="Fox J.G."/>
        </authorList>
    </citation>
    <scope>NUCLEOTIDE SEQUENCE [LARGE SCALE GENOMIC DNA]</scope>
    <source>
        <strain evidence="4 5">MIT 09-6949</strain>
    </source>
</reference>
<dbReference type="InterPro" id="IPR051532">
    <property type="entry name" value="Ester_Hydrolysis_Enzymes"/>
</dbReference>
<feature type="domain" description="SGNH hydrolase-type esterase" evidence="2">
    <location>
        <begin position="229"/>
        <end position="387"/>
    </location>
</feature>
<organism evidence="4 5">
    <name type="scientific">Helicobacter jaachi</name>
    <dbReference type="NCBI Taxonomy" id="1677920"/>
    <lineage>
        <taxon>Bacteria</taxon>
        <taxon>Pseudomonadati</taxon>
        <taxon>Campylobacterota</taxon>
        <taxon>Epsilonproteobacteria</taxon>
        <taxon>Campylobacterales</taxon>
        <taxon>Helicobacteraceae</taxon>
        <taxon>Helicobacter</taxon>
    </lineage>
</organism>
<gene>
    <name evidence="4" type="ORF">LS71_000155</name>
</gene>